<keyword evidence="2" id="KW-0812">Transmembrane</keyword>
<gene>
    <name evidence="3" type="ORF">PRZ48_001443</name>
</gene>
<evidence type="ECO:0000313" key="4">
    <source>
        <dbReference type="Proteomes" id="UP001305779"/>
    </source>
</evidence>
<evidence type="ECO:0000313" key="3">
    <source>
        <dbReference type="EMBL" id="KAK4507708.1"/>
    </source>
</evidence>
<dbReference type="PANTHER" id="PTHR46494:SF1">
    <property type="entry name" value="CORA FAMILY METAL ION TRANSPORTER (EUROFUNG)"/>
    <property type="match status" value="1"/>
</dbReference>
<evidence type="ECO:0000256" key="2">
    <source>
        <dbReference type="SAM" id="Phobius"/>
    </source>
</evidence>
<organism evidence="3 4">
    <name type="scientific">Zasmidium cellare</name>
    <name type="common">Wine cellar mold</name>
    <name type="synonym">Racodium cellare</name>
    <dbReference type="NCBI Taxonomy" id="395010"/>
    <lineage>
        <taxon>Eukaryota</taxon>
        <taxon>Fungi</taxon>
        <taxon>Dikarya</taxon>
        <taxon>Ascomycota</taxon>
        <taxon>Pezizomycotina</taxon>
        <taxon>Dothideomycetes</taxon>
        <taxon>Dothideomycetidae</taxon>
        <taxon>Mycosphaerellales</taxon>
        <taxon>Mycosphaerellaceae</taxon>
        <taxon>Zasmidium</taxon>
    </lineage>
</organism>
<comment type="caution">
    <text evidence="3">The sequence shown here is derived from an EMBL/GenBank/DDBJ whole genome shotgun (WGS) entry which is preliminary data.</text>
</comment>
<dbReference type="Proteomes" id="UP001305779">
    <property type="component" value="Unassembled WGS sequence"/>
</dbReference>
<dbReference type="EMBL" id="JAXOVC010000001">
    <property type="protein sequence ID" value="KAK4507708.1"/>
    <property type="molecule type" value="Genomic_DNA"/>
</dbReference>
<feature type="transmembrane region" description="Helical" evidence="2">
    <location>
        <begin position="512"/>
        <end position="534"/>
    </location>
</feature>
<evidence type="ECO:0000256" key="1">
    <source>
        <dbReference type="ARBA" id="ARBA00004651"/>
    </source>
</evidence>
<keyword evidence="2" id="KW-0472">Membrane</keyword>
<proteinExistence type="predicted"/>
<keyword evidence="2" id="KW-1133">Transmembrane helix</keyword>
<reference evidence="3 4" key="1">
    <citation type="journal article" date="2023" name="G3 (Bethesda)">
        <title>A chromosome-level genome assembly of Zasmidium syzygii isolated from banana leaves.</title>
        <authorList>
            <person name="van Westerhoven A.C."/>
            <person name="Mehrabi R."/>
            <person name="Talebi R."/>
            <person name="Steentjes M.B.F."/>
            <person name="Corcolon B."/>
            <person name="Chong P.A."/>
            <person name="Kema G.H.J."/>
            <person name="Seidl M.F."/>
        </authorList>
    </citation>
    <scope>NUCLEOTIDE SEQUENCE [LARGE SCALE GENOMIC DNA]</scope>
    <source>
        <strain evidence="3 4">P124</strain>
    </source>
</reference>
<accession>A0ABR0F2L8</accession>
<sequence length="596" mass="68209">MENHDGATGRGAEDAYDYYLSIGDHAVQAKFRSLDNPSNVDQLMDSVRSTASSNFIVDFSDDAAWAAFDLSTSSIAALFAQDRPEALNTRWLNIWYPFQHRPLLELLARRYDFSPRLLALMCSDPKLPRKTASRASPRKPDQSKFKKFWSRRSSWSEDNEALADIDEMSEQTSISSVDSVVRGNLYRIADNLWHYASIDFGRQYVCIGFNSLYGTKQPTNGEDDSTGPLPNCTRVWTWIVLCEDNTVISINEDPFPFAAGHYTTFQLRVISEIRRNLVNVFRSLSTVHEEPLLSHNPLMLLPIRVRLGETREETAHRDSDAPGLLFYYLFENWHNSYTLVTRKESRYGLELLTLRTQMFSLPRLQHIDRLDTIGLELNILRRHYESYTRIIDRLLEPQTASAASLQNSQVVSAASQVSLDDGHGERPAVVERESLMGVSLSSAARVRFKRLRDLIELYALREVEEYVKQKENLVAMVTSPTHLCSIQADVYGQNFNLIAIKQSLDVDRLTRITLLLTKATMLFLPVSLMMSYFSTQLSGVEYTVQTFWVAFAVVFFLSWLALFLFGLFNDNVQTTEVLRGVWRGGKVLVRRIRGRR</sequence>
<keyword evidence="4" id="KW-1185">Reference proteome</keyword>
<dbReference type="PANTHER" id="PTHR46494">
    <property type="entry name" value="CORA FAMILY METAL ION TRANSPORTER (EUROFUNG)"/>
    <property type="match status" value="1"/>
</dbReference>
<feature type="transmembrane region" description="Helical" evidence="2">
    <location>
        <begin position="546"/>
        <end position="568"/>
    </location>
</feature>
<protein>
    <recommendedName>
        <fullName evidence="5">ADP-ribosylation factor</fullName>
    </recommendedName>
</protein>
<evidence type="ECO:0008006" key="5">
    <source>
        <dbReference type="Google" id="ProtNLM"/>
    </source>
</evidence>
<name>A0ABR0F2L8_ZASCE</name>
<comment type="subcellular location">
    <subcellularLocation>
        <location evidence="1">Cell membrane</location>
        <topology evidence="1">Multi-pass membrane protein</topology>
    </subcellularLocation>
</comment>